<comment type="caution">
    <text evidence="1">The sequence shown here is derived from an EMBL/GenBank/DDBJ whole genome shotgun (WGS) entry which is preliminary data.</text>
</comment>
<reference evidence="2" key="1">
    <citation type="submission" date="2016-07" db="EMBL/GenBank/DDBJ databases">
        <title>Nontailed viruses are major unrecognized killers of bacteria in the ocean.</title>
        <authorList>
            <person name="Kauffman K."/>
            <person name="Hussain F."/>
            <person name="Yang J."/>
            <person name="Arevalo P."/>
            <person name="Brown J."/>
            <person name="Cutler M."/>
            <person name="Kelly L."/>
            <person name="Polz M.F."/>
        </authorList>
    </citation>
    <scope>NUCLEOTIDE SEQUENCE [LARGE SCALE GENOMIC DNA]</scope>
    <source>
        <strain evidence="2">10N.286.55.C1</strain>
    </source>
</reference>
<evidence type="ECO:0000313" key="1">
    <source>
        <dbReference type="EMBL" id="PME60366.1"/>
    </source>
</evidence>
<evidence type="ECO:0008006" key="3">
    <source>
        <dbReference type="Google" id="ProtNLM"/>
    </source>
</evidence>
<sequence length="116" mass="13503">MKFDDLNDSELWAIANPIMDNLMDGSTKVDHAQHCRDFTQRMKDSVTPEYLAKVCHHYQHSNGFFAEREPVALFRRSDSIAFVWKQAYTIAKGEFVAEMVLVEEDGRYLVDHVMVF</sequence>
<dbReference type="RefSeq" id="WP_017105072.1">
    <property type="nucleotide sequence ID" value="NZ_MAKA01000329.1"/>
</dbReference>
<dbReference type="EMBL" id="MCSI01000145">
    <property type="protein sequence ID" value="PME60366.1"/>
    <property type="molecule type" value="Genomic_DNA"/>
</dbReference>
<protein>
    <recommendedName>
        <fullName evidence="3">DUF4440 domain-containing protein</fullName>
    </recommendedName>
</protein>
<accession>A0A1B9PT09</accession>
<proteinExistence type="predicted"/>
<organism evidence="1 2">
    <name type="scientific">Vibrio lentus</name>
    <dbReference type="NCBI Taxonomy" id="136468"/>
    <lineage>
        <taxon>Bacteria</taxon>
        <taxon>Pseudomonadati</taxon>
        <taxon>Pseudomonadota</taxon>
        <taxon>Gammaproteobacteria</taxon>
        <taxon>Vibrionales</taxon>
        <taxon>Vibrionaceae</taxon>
        <taxon>Vibrio</taxon>
    </lineage>
</organism>
<name>A0A1B9PT09_9VIBR</name>
<gene>
    <name evidence="1" type="ORF">BCV30_12975</name>
</gene>
<evidence type="ECO:0000313" key="2">
    <source>
        <dbReference type="Proteomes" id="UP000235778"/>
    </source>
</evidence>
<dbReference type="Proteomes" id="UP000235778">
    <property type="component" value="Unassembled WGS sequence"/>
</dbReference>
<dbReference type="AlphaFoldDB" id="A0A1B9PT09"/>